<name>A0ABV6K7E9_9BACI</name>
<evidence type="ECO:0000259" key="9">
    <source>
        <dbReference type="Pfam" id="PF02608"/>
    </source>
</evidence>
<gene>
    <name evidence="10" type="ORF">ACFFHM_01455</name>
</gene>
<evidence type="ECO:0000313" key="10">
    <source>
        <dbReference type="EMBL" id="MFC0469238.1"/>
    </source>
</evidence>
<dbReference type="Proteomes" id="UP001589838">
    <property type="component" value="Unassembled WGS sequence"/>
</dbReference>
<keyword evidence="4 8" id="KW-0732">Signal</keyword>
<dbReference type="Pfam" id="PF02608">
    <property type="entry name" value="Bmp"/>
    <property type="match status" value="1"/>
</dbReference>
<feature type="chain" id="PRO_5045572745" evidence="8">
    <location>
        <begin position="23"/>
        <end position="377"/>
    </location>
</feature>
<dbReference type="PANTHER" id="PTHR34296:SF2">
    <property type="entry name" value="ABC TRANSPORTER GUANOSINE-BINDING PROTEIN NUPN"/>
    <property type="match status" value="1"/>
</dbReference>
<dbReference type="PROSITE" id="PS51257">
    <property type="entry name" value="PROKAR_LIPOPROTEIN"/>
    <property type="match status" value="1"/>
</dbReference>
<comment type="subcellular location">
    <subcellularLocation>
        <location evidence="1">Cell membrane</location>
        <topology evidence="1">Lipid-anchor</topology>
    </subcellularLocation>
</comment>
<comment type="similarity">
    <text evidence="2">Belongs to the BMP lipoprotein family.</text>
</comment>
<proteinExistence type="inferred from homology"/>
<dbReference type="InterPro" id="IPR028082">
    <property type="entry name" value="Peripla_BP_I"/>
</dbReference>
<dbReference type="RefSeq" id="WP_335962696.1">
    <property type="nucleotide sequence ID" value="NZ_JAXBLX010000033.1"/>
</dbReference>
<organism evidence="10 11">
    <name type="scientific">Halalkalibacter kiskunsagensis</name>
    <dbReference type="NCBI Taxonomy" id="1548599"/>
    <lineage>
        <taxon>Bacteria</taxon>
        <taxon>Bacillati</taxon>
        <taxon>Bacillota</taxon>
        <taxon>Bacilli</taxon>
        <taxon>Bacillales</taxon>
        <taxon>Bacillaceae</taxon>
        <taxon>Halalkalibacter</taxon>
    </lineage>
</organism>
<keyword evidence="11" id="KW-1185">Reference proteome</keyword>
<keyword evidence="5" id="KW-0472">Membrane</keyword>
<accession>A0ABV6K7E9</accession>
<feature type="region of interest" description="Disordered" evidence="7">
    <location>
        <begin position="24"/>
        <end position="51"/>
    </location>
</feature>
<dbReference type="PANTHER" id="PTHR34296">
    <property type="entry name" value="TRANSCRIPTIONAL ACTIVATOR PROTEIN MED"/>
    <property type="match status" value="1"/>
</dbReference>
<evidence type="ECO:0000256" key="8">
    <source>
        <dbReference type="SAM" id="SignalP"/>
    </source>
</evidence>
<feature type="signal peptide" evidence="8">
    <location>
        <begin position="1"/>
        <end position="22"/>
    </location>
</feature>
<evidence type="ECO:0000256" key="3">
    <source>
        <dbReference type="ARBA" id="ARBA00022475"/>
    </source>
</evidence>
<feature type="domain" description="ABC transporter substrate-binding protein PnrA-like" evidence="9">
    <location>
        <begin position="54"/>
        <end position="366"/>
    </location>
</feature>
<evidence type="ECO:0000256" key="4">
    <source>
        <dbReference type="ARBA" id="ARBA00022729"/>
    </source>
</evidence>
<keyword evidence="6" id="KW-0449">Lipoprotein</keyword>
<evidence type="ECO:0000313" key="11">
    <source>
        <dbReference type="Proteomes" id="UP001589838"/>
    </source>
</evidence>
<evidence type="ECO:0000256" key="1">
    <source>
        <dbReference type="ARBA" id="ARBA00004193"/>
    </source>
</evidence>
<evidence type="ECO:0000256" key="5">
    <source>
        <dbReference type="ARBA" id="ARBA00023136"/>
    </source>
</evidence>
<reference evidence="10 11" key="1">
    <citation type="submission" date="2024-09" db="EMBL/GenBank/DDBJ databases">
        <authorList>
            <person name="Sun Q."/>
            <person name="Mori K."/>
        </authorList>
    </citation>
    <scope>NUCLEOTIDE SEQUENCE [LARGE SCALE GENOMIC DNA]</scope>
    <source>
        <strain evidence="10 11">NCAIM B.02610</strain>
    </source>
</reference>
<dbReference type="SUPFAM" id="SSF53822">
    <property type="entry name" value="Periplasmic binding protein-like I"/>
    <property type="match status" value="1"/>
</dbReference>
<dbReference type="InterPro" id="IPR050957">
    <property type="entry name" value="BMP_lipoprotein"/>
</dbReference>
<evidence type="ECO:0000256" key="7">
    <source>
        <dbReference type="SAM" id="MobiDB-lite"/>
    </source>
</evidence>
<feature type="compositionally biased region" description="Acidic residues" evidence="7">
    <location>
        <begin position="24"/>
        <end position="49"/>
    </location>
</feature>
<dbReference type="CDD" id="cd06354">
    <property type="entry name" value="PBP1_PrnA-like"/>
    <property type="match status" value="1"/>
</dbReference>
<dbReference type="InterPro" id="IPR003760">
    <property type="entry name" value="PnrA-like"/>
</dbReference>
<dbReference type="EMBL" id="JBHLUX010000003">
    <property type="protein sequence ID" value="MFC0469238.1"/>
    <property type="molecule type" value="Genomic_DNA"/>
</dbReference>
<dbReference type="Gene3D" id="3.40.50.2300">
    <property type="match status" value="2"/>
</dbReference>
<comment type="caution">
    <text evidence="10">The sequence shown here is derived from an EMBL/GenBank/DDBJ whole genome shotgun (WGS) entry which is preliminary data.</text>
</comment>
<evidence type="ECO:0000256" key="6">
    <source>
        <dbReference type="ARBA" id="ARBA00023288"/>
    </source>
</evidence>
<evidence type="ECO:0000256" key="2">
    <source>
        <dbReference type="ARBA" id="ARBA00008610"/>
    </source>
</evidence>
<sequence>MKNWLRMLTVTAATVMALTACGAGEEEAPGTEEDPMTEETAPEEEEAVGAEDFTVGMVTDVGGIDDKSFNQSSWEGLVEFGQEFGLEEGTDYRYLQSSDIAEFEPNLRNLVREDVNLVWGIGYLMEDAIRTIAQQVEEAQLAIVDSVVTDEEGTPISNIANITFKEHEGSFLVGVAAGLQTEGNKVGFIGGVEGALIKKFENGFKAGVKAVNPDAEIIVQYAESFNNPDRGAQIANTMYSQGADIIYHAAGDTGNGLFTEAINRARNDENVWAIGVDRDQHEEGEYGDGQSVTLTSMVKRVDTAVYLVSERTMNGDFPGGEILEYGLDDEAVGIAPSTDNMSEEALQAVEKYKAQIQAGDISVPQSDEEYEEYLSSL</sequence>
<keyword evidence="3" id="KW-1003">Cell membrane</keyword>
<protein>
    <submittedName>
        <fullName evidence="10">BMP family protein</fullName>
    </submittedName>
</protein>